<sequence>MEVRPLFYAGVECFLADRLLHAPQCDGHGKYGIAKENKALPFKGAVGTSGLVLWHAHGYLNP</sequence>
<dbReference type="EMBL" id="QCYK01000001">
    <property type="protein sequence ID" value="PUZ28721.1"/>
    <property type="molecule type" value="Genomic_DNA"/>
</dbReference>
<evidence type="ECO:0000313" key="2">
    <source>
        <dbReference type="Proteomes" id="UP000244450"/>
    </source>
</evidence>
<comment type="caution">
    <text evidence="1">The sequence shown here is derived from an EMBL/GenBank/DDBJ whole genome shotgun (WGS) entry which is preliminary data.</text>
</comment>
<organism evidence="1 2">
    <name type="scientific">Chitinophaga parva</name>
    <dbReference type="NCBI Taxonomy" id="2169414"/>
    <lineage>
        <taxon>Bacteria</taxon>
        <taxon>Pseudomonadati</taxon>
        <taxon>Bacteroidota</taxon>
        <taxon>Chitinophagia</taxon>
        <taxon>Chitinophagales</taxon>
        <taxon>Chitinophagaceae</taxon>
        <taxon>Chitinophaga</taxon>
    </lineage>
</organism>
<protein>
    <submittedName>
        <fullName evidence="1">Uncharacterized protein</fullName>
    </submittedName>
</protein>
<gene>
    <name evidence="1" type="ORF">DCC81_04345</name>
</gene>
<evidence type="ECO:0000313" key="1">
    <source>
        <dbReference type="EMBL" id="PUZ28721.1"/>
    </source>
</evidence>
<dbReference type="Proteomes" id="UP000244450">
    <property type="component" value="Unassembled WGS sequence"/>
</dbReference>
<name>A0A2T7BM73_9BACT</name>
<reference evidence="1 2" key="1">
    <citation type="submission" date="2018-04" db="EMBL/GenBank/DDBJ databases">
        <title>Chitinophaga fuyangensis sp. nov., isolated from soil in a chemical factory.</title>
        <authorList>
            <person name="Chen K."/>
        </authorList>
    </citation>
    <scope>NUCLEOTIDE SEQUENCE [LARGE SCALE GENOMIC DNA]</scope>
    <source>
        <strain evidence="1 2">LY-1</strain>
    </source>
</reference>
<proteinExistence type="predicted"/>
<accession>A0A2T7BM73</accession>
<dbReference type="AlphaFoldDB" id="A0A2T7BM73"/>
<keyword evidence="2" id="KW-1185">Reference proteome</keyword>